<gene>
    <name evidence="8" type="primary">SLC25A38</name>
</gene>
<keyword evidence="6" id="KW-0813">Transport</keyword>
<dbReference type="PANTHER" id="PTHR46181:SF3">
    <property type="entry name" value="MITOCHONDRIAL GLYCINE TRANSPORTER"/>
    <property type="match status" value="1"/>
</dbReference>
<dbReference type="Proteomes" id="UP000504617">
    <property type="component" value="Unplaced"/>
</dbReference>
<dbReference type="RefSeq" id="XP_013918326.1">
    <property type="nucleotide sequence ID" value="XM_014062851.1"/>
</dbReference>
<dbReference type="InterPro" id="IPR023395">
    <property type="entry name" value="MCP_dom_sf"/>
</dbReference>
<comment type="similarity">
    <text evidence="2 6">Belongs to the mitochondrial carrier (TC 2.A.29) family.</text>
</comment>
<dbReference type="GeneID" id="106546075"/>
<dbReference type="Gene3D" id="1.50.40.10">
    <property type="entry name" value="Mitochondrial carrier domain"/>
    <property type="match status" value="2"/>
</dbReference>
<dbReference type="SUPFAM" id="SSF103506">
    <property type="entry name" value="Mitochondrial carrier"/>
    <property type="match status" value="1"/>
</dbReference>
<accession>A0A6I9XWZ3</accession>
<evidence type="ECO:0000256" key="1">
    <source>
        <dbReference type="ARBA" id="ARBA00004141"/>
    </source>
</evidence>
<dbReference type="PROSITE" id="PS50920">
    <property type="entry name" value="SOLCAR"/>
    <property type="match status" value="2"/>
</dbReference>
<dbReference type="GO" id="GO:0016020">
    <property type="term" value="C:membrane"/>
    <property type="evidence" value="ECO:0007669"/>
    <property type="project" value="UniProtKB-SubCell"/>
</dbReference>
<comment type="subcellular location">
    <subcellularLocation>
        <location evidence="1">Membrane</location>
        <topology evidence="1">Multi-pass membrane protein</topology>
    </subcellularLocation>
</comment>
<name>A0A6I9XWZ3_9SAUR</name>
<feature type="repeat" description="Solcar" evidence="5">
    <location>
        <begin position="152"/>
        <end position="236"/>
    </location>
</feature>
<dbReference type="GO" id="GO:0005739">
    <property type="term" value="C:mitochondrion"/>
    <property type="evidence" value="ECO:0007669"/>
    <property type="project" value="TreeGrafter"/>
</dbReference>
<reference evidence="8" key="1">
    <citation type="submission" date="2025-08" db="UniProtKB">
        <authorList>
            <consortium name="RefSeq"/>
        </authorList>
    </citation>
    <scope>IDENTIFICATION</scope>
    <source>
        <tissue evidence="8">Skeletal muscle</tissue>
    </source>
</reference>
<keyword evidence="3 5" id="KW-0812">Transmembrane</keyword>
<sequence>MIQKWIPALLQTQHKVEFIAMHPILKAFFCGSISGTCSTLLFQPLDLLKTRLQTVQPTISGSGRIKMVALLFKLARTESIFGLWKGVSPSGKYSYESVYGALRNIYQSEGVCGLFRGLSATLLRDAPFSGIYLMFYTQTQKLASYGQLDTTVVPLMNFGCGTVAGILASLATQPADVIKTHMQLSSEKYLQTGQTIALIFRNYGLAGFFHGAVPRALRRTLMAAMAWTVYEQMMAKMGLKS</sequence>
<dbReference type="PANTHER" id="PTHR46181">
    <property type="entry name" value="MITOCHONDRIAL GLYCINE TRANSPORTER"/>
    <property type="match status" value="1"/>
</dbReference>
<dbReference type="Pfam" id="PF00153">
    <property type="entry name" value="Mito_carr"/>
    <property type="match status" value="3"/>
</dbReference>
<keyword evidence="7" id="KW-1185">Reference proteome</keyword>
<evidence type="ECO:0000256" key="3">
    <source>
        <dbReference type="ARBA" id="ARBA00022692"/>
    </source>
</evidence>
<evidence type="ECO:0000313" key="7">
    <source>
        <dbReference type="Proteomes" id="UP000504617"/>
    </source>
</evidence>
<keyword evidence="4 5" id="KW-0472">Membrane</keyword>
<feature type="repeat" description="Solcar" evidence="5">
    <location>
        <begin position="22"/>
        <end position="142"/>
    </location>
</feature>
<evidence type="ECO:0000313" key="8">
    <source>
        <dbReference type="RefSeq" id="XP_013918326.1"/>
    </source>
</evidence>
<dbReference type="AlphaFoldDB" id="A0A6I9XWZ3"/>
<organism evidence="7 8">
    <name type="scientific">Thamnophis sirtalis</name>
    <dbReference type="NCBI Taxonomy" id="35019"/>
    <lineage>
        <taxon>Eukaryota</taxon>
        <taxon>Metazoa</taxon>
        <taxon>Chordata</taxon>
        <taxon>Craniata</taxon>
        <taxon>Vertebrata</taxon>
        <taxon>Euteleostomi</taxon>
        <taxon>Lepidosauria</taxon>
        <taxon>Squamata</taxon>
        <taxon>Bifurcata</taxon>
        <taxon>Unidentata</taxon>
        <taxon>Episquamata</taxon>
        <taxon>Toxicofera</taxon>
        <taxon>Serpentes</taxon>
        <taxon>Colubroidea</taxon>
        <taxon>Colubridae</taxon>
        <taxon>Natricinae</taxon>
        <taxon>Thamnophis</taxon>
    </lineage>
</organism>
<dbReference type="CTD" id="54977"/>
<evidence type="ECO:0000256" key="5">
    <source>
        <dbReference type="PROSITE-ProRule" id="PRU00282"/>
    </source>
</evidence>
<dbReference type="GO" id="GO:0015187">
    <property type="term" value="F:glycine transmembrane transporter activity"/>
    <property type="evidence" value="ECO:0007669"/>
    <property type="project" value="TreeGrafter"/>
</dbReference>
<evidence type="ECO:0000256" key="2">
    <source>
        <dbReference type="ARBA" id="ARBA00006375"/>
    </source>
</evidence>
<evidence type="ECO:0000256" key="6">
    <source>
        <dbReference type="RuleBase" id="RU000488"/>
    </source>
</evidence>
<evidence type="ECO:0000256" key="4">
    <source>
        <dbReference type="ARBA" id="ARBA00023136"/>
    </source>
</evidence>
<dbReference type="InterPro" id="IPR018108">
    <property type="entry name" value="MCP_transmembrane"/>
</dbReference>
<dbReference type="OrthoDB" id="1924968at2759"/>
<dbReference type="GO" id="GO:1904983">
    <property type="term" value="P:glycine import into mitochondrion"/>
    <property type="evidence" value="ECO:0007669"/>
    <property type="project" value="TreeGrafter"/>
</dbReference>
<protein>
    <submittedName>
        <fullName evidence="8">Solute carrier family 25 member 38 isoform X2</fullName>
    </submittedName>
</protein>
<proteinExistence type="inferred from homology"/>